<dbReference type="EMBL" id="UHJJ01000008">
    <property type="protein sequence ID" value="SUQ14945.1"/>
    <property type="molecule type" value="Genomic_DNA"/>
</dbReference>
<organism evidence="3 4">
    <name type="scientific">Faecalicatena contorta</name>
    <dbReference type="NCBI Taxonomy" id="39482"/>
    <lineage>
        <taxon>Bacteria</taxon>
        <taxon>Bacillati</taxon>
        <taxon>Bacillota</taxon>
        <taxon>Clostridia</taxon>
        <taxon>Lachnospirales</taxon>
        <taxon>Lachnospiraceae</taxon>
        <taxon>Faecalicatena</taxon>
    </lineage>
</organism>
<evidence type="ECO:0000256" key="1">
    <source>
        <dbReference type="ARBA" id="ARBA00023235"/>
    </source>
</evidence>
<dbReference type="RefSeq" id="WP_109712290.1">
    <property type="nucleotide sequence ID" value="NZ_QGDS01000008.1"/>
</dbReference>
<dbReference type="Proteomes" id="UP000254051">
    <property type="component" value="Unassembled WGS sequence"/>
</dbReference>
<protein>
    <submittedName>
        <fullName evidence="3">4-oxalocrotonate tautomerase</fullName>
    </submittedName>
</protein>
<keyword evidence="1" id="KW-0413">Isomerase</keyword>
<evidence type="ECO:0000313" key="4">
    <source>
        <dbReference type="Proteomes" id="UP000254051"/>
    </source>
</evidence>
<proteinExistence type="predicted"/>
<evidence type="ECO:0000313" key="3">
    <source>
        <dbReference type="EMBL" id="SUQ14945.1"/>
    </source>
</evidence>
<dbReference type="Gene3D" id="3.30.429.10">
    <property type="entry name" value="Macrophage Migration Inhibitory Factor"/>
    <property type="match status" value="1"/>
</dbReference>
<evidence type="ECO:0000259" key="2">
    <source>
        <dbReference type="Pfam" id="PF01361"/>
    </source>
</evidence>
<keyword evidence="4" id="KW-1185">Reference proteome</keyword>
<dbReference type="InterPro" id="IPR004370">
    <property type="entry name" value="4-OT-like_dom"/>
</dbReference>
<feature type="domain" description="4-oxalocrotonate tautomerase-like" evidence="2">
    <location>
        <begin position="2"/>
        <end position="51"/>
    </location>
</feature>
<dbReference type="Pfam" id="PF01361">
    <property type="entry name" value="Tautomerase"/>
    <property type="match status" value="1"/>
</dbReference>
<dbReference type="OrthoDB" id="5405937at2"/>
<gene>
    <name evidence="3" type="ORF">SAMN05216529_108170</name>
</gene>
<dbReference type="SUPFAM" id="SSF55331">
    <property type="entry name" value="Tautomerase/MIF"/>
    <property type="match status" value="1"/>
</dbReference>
<dbReference type="InterPro" id="IPR014347">
    <property type="entry name" value="Tautomerase/MIF_sf"/>
</dbReference>
<name>A0A315ZWH9_9FIRM</name>
<sequence>MPHISIKLYPGRTEEVKQDLAEKTQAFLSETMKMEPKYFSVTIEEIEKEDWDKEVVQQIKEDTLYIKPNF</sequence>
<dbReference type="AlphaFoldDB" id="A0A315ZWH9"/>
<accession>A0A315ZWH9</accession>
<dbReference type="GO" id="GO:0016853">
    <property type="term" value="F:isomerase activity"/>
    <property type="evidence" value="ECO:0007669"/>
    <property type="project" value="UniProtKB-KW"/>
</dbReference>
<reference evidence="4" key="1">
    <citation type="submission" date="2017-07" db="EMBL/GenBank/DDBJ databases">
        <authorList>
            <person name="Varghese N."/>
            <person name="Submissions S."/>
        </authorList>
    </citation>
    <scope>NUCLEOTIDE SEQUENCE [LARGE SCALE GENOMIC DNA]</scope>
    <source>
        <strain evidence="4">NLAE-zl-C134</strain>
    </source>
</reference>